<dbReference type="SUPFAM" id="SSF55174">
    <property type="entry name" value="Alpha-L RNA-binding motif"/>
    <property type="match status" value="1"/>
</dbReference>
<dbReference type="RefSeq" id="WP_133736991.1">
    <property type="nucleotide sequence ID" value="NZ_SOAX01000007.1"/>
</dbReference>
<protein>
    <recommendedName>
        <fullName evidence="7">Pseudouridine synthase</fullName>
        <ecNumber evidence="7">5.4.99.-</ecNumber>
    </recommendedName>
</protein>
<evidence type="ECO:0000256" key="6">
    <source>
        <dbReference type="PROSITE-ProRule" id="PRU00182"/>
    </source>
</evidence>
<dbReference type="GO" id="GO:0001522">
    <property type="term" value="P:pseudouridine synthesis"/>
    <property type="evidence" value="ECO:0007669"/>
    <property type="project" value="InterPro"/>
</dbReference>
<keyword evidence="10" id="KW-1185">Reference proteome</keyword>
<comment type="caution">
    <text evidence="9">The sequence shown here is derived from an EMBL/GenBank/DDBJ whole genome shotgun (WGS) entry which is preliminary data.</text>
</comment>
<dbReference type="Gene3D" id="3.10.290.10">
    <property type="entry name" value="RNA-binding S4 domain"/>
    <property type="match status" value="1"/>
</dbReference>
<dbReference type="Gene3D" id="3.30.70.1560">
    <property type="entry name" value="Alpha-L RNA-binding motif"/>
    <property type="match status" value="1"/>
</dbReference>
<dbReference type="GO" id="GO:0006364">
    <property type="term" value="P:rRNA processing"/>
    <property type="evidence" value="ECO:0007669"/>
    <property type="project" value="UniProtKB-ARBA"/>
</dbReference>
<dbReference type="InterPro" id="IPR050343">
    <property type="entry name" value="RsuA_PseudoU_synthase"/>
</dbReference>
<dbReference type="Gene3D" id="3.30.70.580">
    <property type="entry name" value="Pseudouridine synthase I, catalytic domain, N-terminal subdomain"/>
    <property type="match status" value="1"/>
</dbReference>
<dbReference type="PROSITE" id="PS01149">
    <property type="entry name" value="PSI_RSU"/>
    <property type="match status" value="1"/>
</dbReference>
<name>A0A4R7JIR7_9GAMM</name>
<dbReference type="SUPFAM" id="SSF55120">
    <property type="entry name" value="Pseudouridine synthase"/>
    <property type="match status" value="1"/>
</dbReference>
<evidence type="ECO:0000256" key="5">
    <source>
        <dbReference type="ARBA" id="ARBA00037590"/>
    </source>
</evidence>
<dbReference type="PANTHER" id="PTHR47683:SF4">
    <property type="entry name" value="PSEUDOURIDINE SYNTHASE"/>
    <property type="match status" value="1"/>
</dbReference>
<comment type="similarity">
    <text evidence="1 7">Belongs to the pseudouridine synthase RsuA family.</text>
</comment>
<evidence type="ECO:0000256" key="3">
    <source>
        <dbReference type="ARBA" id="ARBA00023235"/>
    </source>
</evidence>
<sequence>MAEPVKRRRRRLDFLIARLTGMTRKQAKQCIRAGRVRVEGMDDSQLKGQARVGIEDAVYLDDELLERESGDRYIMLNKPAGVVSATRDDYDPTVLGLMDPEERRGLHPVGRLDKDTTGLLLLTTDGEWSHRITSPRHACPKVYRVDVAEPLDDETLERLETGIVLRGDNKASYAQHIERISETRILMTLNQGRYHQIKRMIGAVGNRVTGLHRERVGGLVLDDALSEGDYRSLTLDEINSVMPLQDPQEQ</sequence>
<dbReference type="InterPro" id="IPR020103">
    <property type="entry name" value="PsdUridine_synth_cat_dom_sf"/>
</dbReference>
<dbReference type="GO" id="GO:0160136">
    <property type="term" value="F:16S rRNA pseudouridine(516) synthase activity"/>
    <property type="evidence" value="ECO:0007669"/>
    <property type="project" value="UniProtKB-EC"/>
</dbReference>
<dbReference type="InterPro" id="IPR036986">
    <property type="entry name" value="S4_RNA-bd_sf"/>
</dbReference>
<evidence type="ECO:0000256" key="4">
    <source>
        <dbReference type="ARBA" id="ARBA00036749"/>
    </source>
</evidence>
<proteinExistence type="inferred from homology"/>
<evidence type="ECO:0000259" key="8">
    <source>
        <dbReference type="Pfam" id="PF00849"/>
    </source>
</evidence>
<dbReference type="EC" id="5.4.99.-" evidence="7"/>
<dbReference type="OrthoDB" id="9807213at2"/>
<keyword evidence="2 6" id="KW-0694">RNA-binding</keyword>
<dbReference type="PROSITE" id="PS50889">
    <property type="entry name" value="S4"/>
    <property type="match status" value="1"/>
</dbReference>
<dbReference type="CDD" id="cd02553">
    <property type="entry name" value="PseudoU_synth_RsuA"/>
    <property type="match status" value="1"/>
</dbReference>
<dbReference type="GO" id="GO:0003723">
    <property type="term" value="F:RNA binding"/>
    <property type="evidence" value="ECO:0007669"/>
    <property type="project" value="UniProtKB-KW"/>
</dbReference>
<dbReference type="PANTHER" id="PTHR47683">
    <property type="entry name" value="PSEUDOURIDINE SYNTHASE FAMILY PROTEIN-RELATED"/>
    <property type="match status" value="1"/>
</dbReference>
<dbReference type="CDD" id="cd00165">
    <property type="entry name" value="S4"/>
    <property type="match status" value="1"/>
</dbReference>
<dbReference type="InterPro" id="IPR020094">
    <property type="entry name" value="TruA/RsuA/RluB/E/F_N"/>
</dbReference>
<organism evidence="9 10">
    <name type="scientific">Halospina denitrificans</name>
    <dbReference type="NCBI Taxonomy" id="332522"/>
    <lineage>
        <taxon>Bacteria</taxon>
        <taxon>Pseudomonadati</taxon>
        <taxon>Pseudomonadota</taxon>
        <taxon>Gammaproteobacteria</taxon>
        <taxon>Halospina</taxon>
    </lineage>
</organism>
<comment type="catalytic activity">
    <reaction evidence="4">
        <text>uridine(516) in 16S rRNA = pseudouridine(516) in 16S rRNA</text>
        <dbReference type="Rhea" id="RHEA:38867"/>
        <dbReference type="Rhea" id="RHEA-COMP:10089"/>
        <dbReference type="Rhea" id="RHEA-COMP:10090"/>
        <dbReference type="ChEBI" id="CHEBI:65314"/>
        <dbReference type="ChEBI" id="CHEBI:65315"/>
        <dbReference type="EC" id="5.4.99.19"/>
    </reaction>
</comment>
<gene>
    <name evidence="9" type="ORF">DES49_2760</name>
</gene>
<accession>A0A4R7JIR7</accession>
<dbReference type="InterPro" id="IPR018496">
    <property type="entry name" value="PsdUridine_synth_RsuA/RluB_CS"/>
</dbReference>
<keyword evidence="3 7" id="KW-0413">Isomerase</keyword>
<dbReference type="InterPro" id="IPR000748">
    <property type="entry name" value="PsdUridine_synth_RsuA/RluB/E/F"/>
</dbReference>
<dbReference type="Pfam" id="PF00849">
    <property type="entry name" value="PseudoU_synth_2"/>
    <property type="match status" value="1"/>
</dbReference>
<dbReference type="Proteomes" id="UP000295830">
    <property type="component" value="Unassembled WGS sequence"/>
</dbReference>
<reference evidence="9 10" key="1">
    <citation type="submission" date="2019-03" db="EMBL/GenBank/DDBJ databases">
        <title>Genomic Encyclopedia of Type Strains, Phase IV (KMG-IV): sequencing the most valuable type-strain genomes for metagenomic binning, comparative biology and taxonomic classification.</title>
        <authorList>
            <person name="Goeker M."/>
        </authorList>
    </citation>
    <scope>NUCLEOTIDE SEQUENCE [LARGE SCALE GENOMIC DNA]</scope>
    <source>
        <strain evidence="9 10">DSM 15505</strain>
    </source>
</reference>
<evidence type="ECO:0000256" key="1">
    <source>
        <dbReference type="ARBA" id="ARBA00008348"/>
    </source>
</evidence>
<evidence type="ECO:0000313" key="9">
    <source>
        <dbReference type="EMBL" id="TDT37800.1"/>
    </source>
</evidence>
<comment type="function">
    <text evidence="5">Responsible for synthesis of pseudouridine from uracil-516 in 16S ribosomal RNA.</text>
</comment>
<feature type="domain" description="Pseudouridine synthase RsuA/RluA-like" evidence="8">
    <location>
        <begin position="73"/>
        <end position="201"/>
    </location>
</feature>
<evidence type="ECO:0000256" key="2">
    <source>
        <dbReference type="ARBA" id="ARBA00022884"/>
    </source>
</evidence>
<evidence type="ECO:0000313" key="10">
    <source>
        <dbReference type="Proteomes" id="UP000295830"/>
    </source>
</evidence>
<dbReference type="InterPro" id="IPR006145">
    <property type="entry name" value="PsdUridine_synth_RsuA/RluA"/>
</dbReference>
<dbReference type="AlphaFoldDB" id="A0A4R7JIR7"/>
<dbReference type="NCBIfam" id="TIGR00093">
    <property type="entry name" value="pseudouridine synthase"/>
    <property type="match status" value="1"/>
</dbReference>
<evidence type="ECO:0000256" key="7">
    <source>
        <dbReference type="RuleBase" id="RU003887"/>
    </source>
</evidence>
<dbReference type="InterPro" id="IPR042092">
    <property type="entry name" value="PsdUridine_s_RsuA/RluB/E/F_cat"/>
</dbReference>
<dbReference type="EMBL" id="SOAX01000007">
    <property type="protein sequence ID" value="TDT37800.1"/>
    <property type="molecule type" value="Genomic_DNA"/>
</dbReference>